<keyword evidence="1" id="KW-0812">Transmembrane</keyword>
<organism evidence="2 3">
    <name type="scientific">Trichinella nativa</name>
    <dbReference type="NCBI Taxonomy" id="6335"/>
    <lineage>
        <taxon>Eukaryota</taxon>
        <taxon>Metazoa</taxon>
        <taxon>Ecdysozoa</taxon>
        <taxon>Nematoda</taxon>
        <taxon>Enoplea</taxon>
        <taxon>Dorylaimia</taxon>
        <taxon>Trichinellida</taxon>
        <taxon>Trichinellidae</taxon>
        <taxon>Trichinella</taxon>
    </lineage>
</organism>
<accession>A0A0V1L9G2</accession>
<evidence type="ECO:0000256" key="1">
    <source>
        <dbReference type="SAM" id="Phobius"/>
    </source>
</evidence>
<sequence length="67" mass="7991">MPLLVVPNSMIFILIYSNFISVYSFFDFSFSPFTLFYFESNRSKKLTNETLHTKTQTREKLPLLYHS</sequence>
<dbReference type="AlphaFoldDB" id="A0A0V1L9G2"/>
<feature type="transmembrane region" description="Helical" evidence="1">
    <location>
        <begin position="12"/>
        <end position="38"/>
    </location>
</feature>
<evidence type="ECO:0000313" key="3">
    <source>
        <dbReference type="Proteomes" id="UP000054721"/>
    </source>
</evidence>
<dbReference type="Proteomes" id="UP000054721">
    <property type="component" value="Unassembled WGS sequence"/>
</dbReference>
<comment type="caution">
    <text evidence="2">The sequence shown here is derived from an EMBL/GenBank/DDBJ whole genome shotgun (WGS) entry which is preliminary data.</text>
</comment>
<evidence type="ECO:0000313" key="2">
    <source>
        <dbReference type="EMBL" id="KRZ56113.1"/>
    </source>
</evidence>
<dbReference type="EMBL" id="JYDW01000100">
    <property type="protein sequence ID" value="KRZ56113.1"/>
    <property type="molecule type" value="Genomic_DNA"/>
</dbReference>
<keyword evidence="3" id="KW-1185">Reference proteome</keyword>
<gene>
    <name evidence="2" type="ORF">T02_7104</name>
</gene>
<keyword evidence="1" id="KW-0472">Membrane</keyword>
<name>A0A0V1L9G2_9BILA</name>
<proteinExistence type="predicted"/>
<keyword evidence="1" id="KW-1133">Transmembrane helix</keyword>
<protein>
    <submittedName>
        <fullName evidence="2">Uncharacterized protein</fullName>
    </submittedName>
</protein>
<reference evidence="2 3" key="1">
    <citation type="submission" date="2015-05" db="EMBL/GenBank/DDBJ databases">
        <title>Evolution of Trichinella species and genotypes.</title>
        <authorList>
            <person name="Korhonen P.K."/>
            <person name="Edoardo P."/>
            <person name="Giuseppe L.R."/>
            <person name="Gasser R.B."/>
        </authorList>
    </citation>
    <scope>NUCLEOTIDE SEQUENCE [LARGE SCALE GENOMIC DNA]</scope>
    <source>
        <strain evidence="2">ISS10</strain>
    </source>
</reference>